<reference evidence="12 13" key="1">
    <citation type="submission" date="2023-12" db="EMBL/GenBank/DDBJ databases">
        <title>Description of Novel Strain Fulvimarina sp. 2208YS6-2-32 isolated from Uroteuthis (Photololigo) edulis.</title>
        <authorList>
            <person name="Park J.-S."/>
        </authorList>
    </citation>
    <scope>NUCLEOTIDE SEQUENCE [LARGE SCALE GENOMIC DNA]</scope>
    <source>
        <strain evidence="12 13">2208YS6-2-32</strain>
    </source>
</reference>
<organism evidence="12 13">
    <name type="scientific">Fulvimarina uroteuthidis</name>
    <dbReference type="NCBI Taxonomy" id="3098149"/>
    <lineage>
        <taxon>Bacteria</taxon>
        <taxon>Pseudomonadati</taxon>
        <taxon>Pseudomonadota</taxon>
        <taxon>Alphaproteobacteria</taxon>
        <taxon>Hyphomicrobiales</taxon>
        <taxon>Aurantimonadaceae</taxon>
        <taxon>Fulvimarina</taxon>
    </lineage>
</organism>
<dbReference type="EMBL" id="JAXLPB010000001">
    <property type="protein sequence ID" value="MDY8108421.1"/>
    <property type="molecule type" value="Genomic_DNA"/>
</dbReference>
<evidence type="ECO:0000256" key="2">
    <source>
        <dbReference type="ARBA" id="ARBA00022516"/>
    </source>
</evidence>
<dbReference type="Pfam" id="PF01210">
    <property type="entry name" value="NAD_Gly3P_dh_N"/>
    <property type="match status" value="1"/>
</dbReference>
<feature type="binding site" evidence="7">
    <location>
        <position position="106"/>
    </location>
    <ligand>
        <name>sn-glycerol 3-phosphate</name>
        <dbReference type="ChEBI" id="CHEBI:57597"/>
    </ligand>
</feature>
<evidence type="ECO:0000313" key="13">
    <source>
        <dbReference type="Proteomes" id="UP001294412"/>
    </source>
</evidence>
<keyword evidence="4 7" id="KW-0443">Lipid metabolism</keyword>
<comment type="catalytic activity">
    <reaction evidence="7">
        <text>sn-glycerol 3-phosphate + NAD(+) = dihydroxyacetone phosphate + NADH + H(+)</text>
        <dbReference type="Rhea" id="RHEA:11092"/>
        <dbReference type="ChEBI" id="CHEBI:15378"/>
        <dbReference type="ChEBI" id="CHEBI:57540"/>
        <dbReference type="ChEBI" id="CHEBI:57597"/>
        <dbReference type="ChEBI" id="CHEBI:57642"/>
        <dbReference type="ChEBI" id="CHEBI:57945"/>
        <dbReference type="EC" id="1.1.1.94"/>
    </reaction>
</comment>
<dbReference type="InterPro" id="IPR036291">
    <property type="entry name" value="NAD(P)-bd_dom_sf"/>
</dbReference>
<evidence type="ECO:0000256" key="8">
    <source>
        <dbReference type="RuleBase" id="RU000437"/>
    </source>
</evidence>
<dbReference type="InterPro" id="IPR006168">
    <property type="entry name" value="G3P_DH_NAD-dep"/>
</dbReference>
<evidence type="ECO:0000313" key="12">
    <source>
        <dbReference type="EMBL" id="MDY8108421.1"/>
    </source>
</evidence>
<evidence type="ECO:0000256" key="1">
    <source>
        <dbReference type="ARBA" id="ARBA00011009"/>
    </source>
</evidence>
<dbReference type="Gene3D" id="3.40.50.720">
    <property type="entry name" value="NAD(P)-binding Rossmann-like Domain"/>
    <property type="match status" value="1"/>
</dbReference>
<feature type="binding site" evidence="7">
    <location>
        <position position="253"/>
    </location>
    <ligand>
        <name>NADPH</name>
        <dbReference type="ChEBI" id="CHEBI:57783"/>
    </ligand>
</feature>
<keyword evidence="7" id="KW-0547">Nucleotide-binding</keyword>
<dbReference type="InterPro" id="IPR006109">
    <property type="entry name" value="G3P_DH_NAD-dep_C"/>
</dbReference>
<evidence type="ECO:0000256" key="7">
    <source>
        <dbReference type="HAMAP-Rule" id="MF_00394"/>
    </source>
</evidence>
<feature type="binding site" evidence="7">
    <location>
        <position position="254"/>
    </location>
    <ligand>
        <name>sn-glycerol 3-phosphate</name>
        <dbReference type="ChEBI" id="CHEBI:57597"/>
    </ligand>
</feature>
<dbReference type="SUPFAM" id="SSF51735">
    <property type="entry name" value="NAD(P)-binding Rossmann-fold domains"/>
    <property type="match status" value="1"/>
</dbReference>
<dbReference type="GO" id="GO:0047952">
    <property type="term" value="F:glycerol-3-phosphate dehydrogenase [NAD(P)+] activity"/>
    <property type="evidence" value="ECO:0007669"/>
    <property type="project" value="UniProtKB-EC"/>
</dbReference>
<feature type="binding site" evidence="7">
    <location>
        <position position="138"/>
    </location>
    <ligand>
        <name>NADPH</name>
        <dbReference type="ChEBI" id="CHEBI:57783"/>
    </ligand>
</feature>
<comment type="pathway">
    <text evidence="7">Membrane lipid metabolism; glycerophospholipid metabolism.</text>
</comment>
<dbReference type="Proteomes" id="UP001294412">
    <property type="component" value="Unassembled WGS sequence"/>
</dbReference>
<keyword evidence="7" id="KW-0963">Cytoplasm</keyword>
<feature type="domain" description="Glycerol-3-phosphate dehydrogenase NAD-dependent N-terminal" evidence="10">
    <location>
        <begin position="3"/>
        <end position="155"/>
    </location>
</feature>
<feature type="binding site" evidence="7">
    <location>
        <position position="134"/>
    </location>
    <ligand>
        <name>sn-glycerol 3-phosphate</name>
        <dbReference type="ChEBI" id="CHEBI:57597"/>
    </ligand>
</feature>
<comment type="caution">
    <text evidence="12">The sequence shown here is derived from an EMBL/GenBank/DDBJ whole genome shotgun (WGS) entry which is preliminary data.</text>
</comment>
<feature type="binding site" evidence="7">
    <location>
        <position position="242"/>
    </location>
    <ligand>
        <name>sn-glycerol 3-phosphate</name>
        <dbReference type="ChEBI" id="CHEBI:57597"/>
    </ligand>
</feature>
<evidence type="ECO:0000259" key="11">
    <source>
        <dbReference type="Pfam" id="PF07479"/>
    </source>
</evidence>
<dbReference type="NCBIfam" id="NF000942">
    <property type="entry name" value="PRK00094.1-4"/>
    <property type="match status" value="1"/>
</dbReference>
<keyword evidence="6 7" id="KW-1208">Phospholipid metabolism</keyword>
<dbReference type="InterPro" id="IPR011128">
    <property type="entry name" value="G3P_DH_NAD-dep_N"/>
</dbReference>
<dbReference type="PROSITE" id="PS00957">
    <property type="entry name" value="NAD_G3PDH"/>
    <property type="match status" value="1"/>
</dbReference>
<comment type="function">
    <text evidence="7">Catalyzes the reduction of the glycolytic intermediate dihydroxyacetone phosphate (DHAP) to sn-glycerol 3-phosphate (G3P), the key precursor for phospholipid synthesis.</text>
</comment>
<dbReference type="PANTHER" id="PTHR11728:SF1">
    <property type="entry name" value="GLYCEROL-3-PHOSPHATE DEHYDROGENASE [NAD(+)] 2, CHLOROPLASTIC"/>
    <property type="match status" value="1"/>
</dbReference>
<comment type="subcellular location">
    <subcellularLocation>
        <location evidence="7">Cytoplasm</location>
    </subcellularLocation>
</comment>
<dbReference type="Gene3D" id="1.10.1040.10">
    <property type="entry name" value="N-(1-d-carboxylethyl)-l-norvaline Dehydrogenase, domain 2"/>
    <property type="match status" value="1"/>
</dbReference>
<keyword evidence="7" id="KW-0521">NADP</keyword>
<dbReference type="InterPro" id="IPR013328">
    <property type="entry name" value="6PGD_dom2"/>
</dbReference>
<feature type="binding site" evidence="7">
    <location>
        <position position="253"/>
    </location>
    <ligand>
        <name>sn-glycerol 3-phosphate</name>
        <dbReference type="ChEBI" id="CHEBI:57597"/>
    </ligand>
</feature>
<feature type="binding site" evidence="7">
    <location>
        <position position="189"/>
    </location>
    <ligand>
        <name>sn-glycerol 3-phosphate</name>
        <dbReference type="ChEBI" id="CHEBI:57597"/>
    </ligand>
</feature>
<evidence type="ECO:0000256" key="6">
    <source>
        <dbReference type="ARBA" id="ARBA00023264"/>
    </source>
</evidence>
<feature type="binding site" evidence="7">
    <location>
        <position position="49"/>
    </location>
    <ligand>
        <name>NADPH</name>
        <dbReference type="ChEBI" id="CHEBI:57783"/>
    </ligand>
</feature>
<comment type="similarity">
    <text evidence="1 7 8">Belongs to the NAD-dependent glycerol-3-phosphate dehydrogenase family.</text>
</comment>
<feature type="binding site" evidence="7">
    <location>
        <position position="106"/>
    </location>
    <ligand>
        <name>NADPH</name>
        <dbReference type="ChEBI" id="CHEBI:57783"/>
    </ligand>
</feature>
<gene>
    <name evidence="7" type="primary">gpsA</name>
    <name evidence="12" type="ORF">U0C82_04540</name>
</gene>
<keyword evidence="13" id="KW-1185">Reference proteome</keyword>
<feature type="binding site" evidence="7">
    <location>
        <position position="32"/>
    </location>
    <ligand>
        <name>NADPH</name>
        <dbReference type="ChEBI" id="CHEBI:57783"/>
    </ligand>
</feature>
<dbReference type="HAMAP" id="MF_00394">
    <property type="entry name" value="NAD_Glyc3P_dehydrog"/>
    <property type="match status" value="1"/>
</dbReference>
<feature type="binding site" evidence="7">
    <location>
        <position position="252"/>
    </location>
    <ligand>
        <name>sn-glycerol 3-phosphate</name>
        <dbReference type="ChEBI" id="CHEBI:57597"/>
    </ligand>
</feature>
<dbReference type="RefSeq" id="WP_322185865.1">
    <property type="nucleotide sequence ID" value="NZ_JAXLPB010000001.1"/>
</dbReference>
<feature type="domain" description="Glycerol-3-phosphate dehydrogenase NAD-dependent C-terminal" evidence="11">
    <location>
        <begin position="178"/>
        <end position="313"/>
    </location>
</feature>
<dbReference type="InterPro" id="IPR008927">
    <property type="entry name" value="6-PGluconate_DH-like_C_sf"/>
</dbReference>
<accession>A0ABU5HZ66</accession>
<name>A0ABU5HZ66_9HYPH</name>
<evidence type="ECO:0000256" key="3">
    <source>
        <dbReference type="ARBA" id="ARBA00023002"/>
    </source>
</evidence>
<proteinExistence type="inferred from homology"/>
<evidence type="ECO:0000259" key="10">
    <source>
        <dbReference type="Pfam" id="PF01210"/>
    </source>
</evidence>
<evidence type="ECO:0000256" key="5">
    <source>
        <dbReference type="ARBA" id="ARBA00023209"/>
    </source>
</evidence>
<feature type="active site" description="Proton acceptor" evidence="7">
    <location>
        <position position="189"/>
    </location>
</feature>
<keyword evidence="3 7" id="KW-0560">Oxidoreductase</keyword>
<dbReference type="SUPFAM" id="SSF48179">
    <property type="entry name" value="6-phosphogluconate dehydrogenase C-terminal domain-like"/>
    <property type="match status" value="1"/>
</dbReference>
<comment type="caution">
    <text evidence="7">Lacks conserved residue(s) required for the propagation of feature annotation.</text>
</comment>
<dbReference type="Pfam" id="PF07479">
    <property type="entry name" value="NAD_Gly3P_dh_C"/>
    <property type="match status" value="1"/>
</dbReference>
<dbReference type="PANTHER" id="PTHR11728">
    <property type="entry name" value="GLYCEROL-3-PHOSPHATE DEHYDROGENASE"/>
    <property type="match status" value="1"/>
</dbReference>
<keyword evidence="5 7" id="KW-0594">Phospholipid biosynthesis</keyword>
<dbReference type="EC" id="1.1.1.94" evidence="7"/>
<evidence type="ECO:0000256" key="4">
    <source>
        <dbReference type="ARBA" id="ARBA00023098"/>
    </source>
</evidence>
<feature type="binding site" evidence="7">
    <location>
        <position position="274"/>
    </location>
    <ligand>
        <name>NADPH</name>
        <dbReference type="ChEBI" id="CHEBI:57783"/>
    </ligand>
</feature>
<protein>
    <recommendedName>
        <fullName evidence="7">Glycerol-3-phosphate dehydrogenase [NAD(P)+]</fullName>
        <ecNumber evidence="7">1.1.1.94</ecNumber>
    </recommendedName>
    <alternativeName>
        <fullName evidence="7">NAD(P)(+)-dependent glycerol-3-phosphate dehydrogenase</fullName>
    </alternativeName>
    <alternativeName>
        <fullName evidence="7">NAD(P)H-dependent dihydroxyacetone-phosphate reductase</fullName>
    </alternativeName>
</protein>
<comment type="catalytic activity">
    <reaction evidence="7 9">
        <text>sn-glycerol 3-phosphate + NADP(+) = dihydroxyacetone phosphate + NADPH + H(+)</text>
        <dbReference type="Rhea" id="RHEA:11096"/>
        <dbReference type="ChEBI" id="CHEBI:15378"/>
        <dbReference type="ChEBI" id="CHEBI:57597"/>
        <dbReference type="ChEBI" id="CHEBI:57642"/>
        <dbReference type="ChEBI" id="CHEBI:57783"/>
        <dbReference type="ChEBI" id="CHEBI:58349"/>
        <dbReference type="EC" id="1.1.1.94"/>
    </reaction>
</comment>
<keyword evidence="7 8" id="KW-0520">NAD</keyword>
<evidence type="ECO:0000256" key="9">
    <source>
        <dbReference type="RuleBase" id="RU000439"/>
    </source>
</evidence>
<feature type="binding site" evidence="7">
    <location>
        <position position="136"/>
    </location>
    <ligand>
        <name>sn-glycerol 3-phosphate</name>
        <dbReference type="ChEBI" id="CHEBI:57597"/>
    </ligand>
</feature>
<dbReference type="PIRSF" id="PIRSF000114">
    <property type="entry name" value="Glycerol-3-P_dh"/>
    <property type="match status" value="1"/>
</dbReference>
<sequence>MKQITVIGAGAWGTALASLYARAGNDVVLYGRDAAAMAAIAAEHRNAAYLPDIELPAALRATSDPRIALEHAETVLFVLPAQALDGASEALARFVPKTALLVLCAKGIDRKSGRFASQIVRERLADNPFCVLSGPSFARDVARGLPTAVTVAAPTIALAEAASEQLSTEAFRCYASDDIAGVEAGGALKNVLALAAGMAIGRGLGESAKAAIVTRGFAELRRLGDAFGAQPETLMGLSGLGDLILTCSSEQSRNFAYGVALGRGVDRTDLKLAEGVYSAGIAARLARERAIEAPILEVVSHILAGEISVDEAMRTLLARPLRREAESV</sequence>
<feature type="binding site" evidence="7">
    <location>
        <position position="12"/>
    </location>
    <ligand>
        <name>NADPH</name>
        <dbReference type="ChEBI" id="CHEBI:57783"/>
    </ligand>
</feature>
<keyword evidence="2 7" id="KW-0444">Lipid biosynthesis</keyword>
<dbReference type="PRINTS" id="PR00077">
    <property type="entry name" value="GPDHDRGNASE"/>
</dbReference>
<dbReference type="NCBIfam" id="NF000940">
    <property type="entry name" value="PRK00094.1-2"/>
    <property type="match status" value="1"/>
</dbReference>